<comment type="caution">
    <text evidence="2">The sequence shown here is derived from an EMBL/GenBank/DDBJ whole genome shotgun (WGS) entry which is preliminary data.</text>
</comment>
<gene>
    <name evidence="2" type="ORF">O181_055639</name>
</gene>
<evidence type="ECO:0000313" key="3">
    <source>
        <dbReference type="Proteomes" id="UP000765509"/>
    </source>
</evidence>
<dbReference type="Proteomes" id="UP000765509">
    <property type="component" value="Unassembled WGS sequence"/>
</dbReference>
<feature type="compositionally biased region" description="Acidic residues" evidence="1">
    <location>
        <begin position="76"/>
        <end position="87"/>
    </location>
</feature>
<evidence type="ECO:0000256" key="1">
    <source>
        <dbReference type="SAM" id="MobiDB-lite"/>
    </source>
</evidence>
<name>A0A9Q3E6X3_9BASI</name>
<feature type="compositionally biased region" description="Low complexity" evidence="1">
    <location>
        <begin position="88"/>
        <end position="97"/>
    </location>
</feature>
<keyword evidence="3" id="KW-1185">Reference proteome</keyword>
<sequence length="106" mass="11451">MLAYRVLYPNDGKILISRHVLFDKSKFPCLSSPSLVDSSLVVPFSIDREGELVDEAQSPSSESQEAVDEARVSDAPIEDPSTEEAVDEASSSSVTEEQAPPAPSRL</sequence>
<evidence type="ECO:0000313" key="2">
    <source>
        <dbReference type="EMBL" id="MBW0515924.1"/>
    </source>
</evidence>
<protein>
    <submittedName>
        <fullName evidence="2">Uncharacterized protein</fullName>
    </submittedName>
</protein>
<dbReference type="EMBL" id="AVOT02024944">
    <property type="protein sequence ID" value="MBW0515924.1"/>
    <property type="molecule type" value="Genomic_DNA"/>
</dbReference>
<feature type="region of interest" description="Disordered" evidence="1">
    <location>
        <begin position="52"/>
        <end position="106"/>
    </location>
</feature>
<organism evidence="2 3">
    <name type="scientific">Austropuccinia psidii MF-1</name>
    <dbReference type="NCBI Taxonomy" id="1389203"/>
    <lineage>
        <taxon>Eukaryota</taxon>
        <taxon>Fungi</taxon>
        <taxon>Dikarya</taxon>
        <taxon>Basidiomycota</taxon>
        <taxon>Pucciniomycotina</taxon>
        <taxon>Pucciniomycetes</taxon>
        <taxon>Pucciniales</taxon>
        <taxon>Sphaerophragmiaceae</taxon>
        <taxon>Austropuccinia</taxon>
    </lineage>
</organism>
<accession>A0A9Q3E6X3</accession>
<reference evidence="2" key="1">
    <citation type="submission" date="2021-03" db="EMBL/GenBank/DDBJ databases">
        <title>Draft genome sequence of rust myrtle Austropuccinia psidii MF-1, a brazilian biotype.</title>
        <authorList>
            <person name="Quecine M.C."/>
            <person name="Pachon D.M.R."/>
            <person name="Bonatelli M.L."/>
            <person name="Correr F.H."/>
            <person name="Franceschini L.M."/>
            <person name="Leite T.F."/>
            <person name="Margarido G.R.A."/>
            <person name="Almeida C.A."/>
            <person name="Ferrarezi J.A."/>
            <person name="Labate C.A."/>
        </authorList>
    </citation>
    <scope>NUCLEOTIDE SEQUENCE</scope>
    <source>
        <strain evidence="2">MF-1</strain>
    </source>
</reference>
<dbReference type="AlphaFoldDB" id="A0A9Q3E6X3"/>
<proteinExistence type="predicted"/>
<feature type="compositionally biased region" description="Low complexity" evidence="1">
    <location>
        <begin position="55"/>
        <end position="64"/>
    </location>
</feature>